<dbReference type="EMBL" id="JAANOU010000001">
    <property type="protein sequence ID" value="NIH80579.1"/>
    <property type="molecule type" value="Genomic_DNA"/>
</dbReference>
<name>A0ABX0SY62_9PSEU</name>
<evidence type="ECO:0000313" key="4">
    <source>
        <dbReference type="EMBL" id="NIH80579.1"/>
    </source>
</evidence>
<dbReference type="PANTHER" id="PTHR36852">
    <property type="entry name" value="PROTEIN GVPL 2"/>
    <property type="match status" value="1"/>
</dbReference>
<dbReference type="InterPro" id="IPR009430">
    <property type="entry name" value="GvpL/GvpF"/>
</dbReference>
<dbReference type="Pfam" id="PF06386">
    <property type="entry name" value="GvpL_GvpF"/>
    <property type="match status" value="1"/>
</dbReference>
<evidence type="ECO:0000256" key="3">
    <source>
        <dbReference type="ARBA" id="ARBA00035643"/>
    </source>
</evidence>
<evidence type="ECO:0000313" key="5">
    <source>
        <dbReference type="Proteomes" id="UP000754495"/>
    </source>
</evidence>
<proteinExistence type="inferred from homology"/>
<keyword evidence="1" id="KW-0304">Gas vesicle</keyword>
<sequence>MSEERGVWLYAVAREAGGGGQRGVAGEAVRTVAAGGLVAVVGDVPLDAFGEQALHRNLEDLDWLGAVARAHDAVIGAVARTGPVVPIRLATVYHDDDGVRGVLEERAEEFGRTLDRVAGRTEWGVKAFVDVPPPVPRTEEAPSRRGAGAAYLARRRAERDTQAEAERLAVEQAGKVHFRLTGLATAARTHPPQSRELSGHGGQMVLNAAYLVDDDRSRAFAEAVAACDQDSPAVRVQLTGPWPPYSFADWEDR</sequence>
<organism evidence="4 5">
    <name type="scientific">Amycolatopsis viridis</name>
    <dbReference type="NCBI Taxonomy" id="185678"/>
    <lineage>
        <taxon>Bacteria</taxon>
        <taxon>Bacillati</taxon>
        <taxon>Actinomycetota</taxon>
        <taxon>Actinomycetes</taxon>
        <taxon>Pseudonocardiales</taxon>
        <taxon>Pseudonocardiaceae</taxon>
        <taxon>Amycolatopsis</taxon>
    </lineage>
</organism>
<evidence type="ECO:0008006" key="6">
    <source>
        <dbReference type="Google" id="ProtNLM"/>
    </source>
</evidence>
<dbReference type="PANTHER" id="PTHR36852:SF1">
    <property type="entry name" value="PROTEIN GVPL 2"/>
    <property type="match status" value="1"/>
</dbReference>
<evidence type="ECO:0000256" key="2">
    <source>
        <dbReference type="ARBA" id="ARBA00035108"/>
    </source>
</evidence>
<comment type="similarity">
    <text evidence="3">Belongs to the gas vesicle GvpF/GvpL family.</text>
</comment>
<protein>
    <recommendedName>
        <fullName evidence="6">Gas vesicle protein</fullName>
    </recommendedName>
</protein>
<accession>A0ABX0SY62</accession>
<evidence type="ECO:0000256" key="1">
    <source>
        <dbReference type="ARBA" id="ARBA00022987"/>
    </source>
</evidence>
<comment type="caution">
    <text evidence="4">The sequence shown here is derived from an EMBL/GenBank/DDBJ whole genome shotgun (WGS) entry which is preliminary data.</text>
</comment>
<dbReference type="Proteomes" id="UP000754495">
    <property type="component" value="Unassembled WGS sequence"/>
</dbReference>
<dbReference type="RefSeq" id="WP_167115028.1">
    <property type="nucleotide sequence ID" value="NZ_JAANOU010000001.1"/>
</dbReference>
<gene>
    <name evidence="4" type="ORF">FHX46_003109</name>
</gene>
<reference evidence="4 5" key="1">
    <citation type="submission" date="2020-03" db="EMBL/GenBank/DDBJ databases">
        <title>Sequencing the genomes of 1000 actinobacteria strains.</title>
        <authorList>
            <person name="Klenk H.-P."/>
        </authorList>
    </citation>
    <scope>NUCLEOTIDE SEQUENCE [LARGE SCALE GENOMIC DNA]</scope>
    <source>
        <strain evidence="4 5">DSM 45668</strain>
    </source>
</reference>
<keyword evidence="5" id="KW-1185">Reference proteome</keyword>
<comment type="subcellular location">
    <subcellularLocation>
        <location evidence="2">Gas vesicle</location>
    </subcellularLocation>
</comment>